<comment type="subcellular location">
    <subcellularLocation>
        <location evidence="1">Plastid</location>
        <location evidence="1">Chloroplast</location>
    </subcellularLocation>
</comment>
<evidence type="ECO:0000256" key="6">
    <source>
        <dbReference type="ARBA" id="ARBA00022982"/>
    </source>
</evidence>
<keyword evidence="2" id="KW-0813">Transport</keyword>
<dbReference type="GO" id="GO:0009507">
    <property type="term" value="C:chloroplast"/>
    <property type="evidence" value="ECO:0007669"/>
    <property type="project" value="UniProtKB-SubCell"/>
</dbReference>
<dbReference type="FunFam" id="3.40.30.10:FF:000149">
    <property type="entry name" value="Thioredoxin-like protein CITRX, chloroplastic"/>
    <property type="match status" value="1"/>
</dbReference>
<evidence type="ECO:0000256" key="1">
    <source>
        <dbReference type="ARBA" id="ARBA00004229"/>
    </source>
</evidence>
<evidence type="ECO:0000259" key="11">
    <source>
        <dbReference type="PROSITE" id="PS51352"/>
    </source>
</evidence>
<dbReference type="SUPFAM" id="SSF52833">
    <property type="entry name" value="Thioredoxin-like"/>
    <property type="match status" value="1"/>
</dbReference>
<dbReference type="InterPro" id="IPR044182">
    <property type="entry name" value="CITRX"/>
</dbReference>
<dbReference type="PANTHER" id="PTHR47834">
    <property type="entry name" value="THIOREDOXIN-LIKE PROTEIN CITRX, CHLOROPLASTIC"/>
    <property type="match status" value="1"/>
</dbReference>
<evidence type="ECO:0000256" key="7">
    <source>
        <dbReference type="ARBA" id="ARBA00023002"/>
    </source>
</evidence>
<organism evidence="12">
    <name type="scientific">Mantoniella antarctica</name>
    <dbReference type="NCBI Taxonomy" id="81844"/>
    <lineage>
        <taxon>Eukaryota</taxon>
        <taxon>Viridiplantae</taxon>
        <taxon>Chlorophyta</taxon>
        <taxon>Mamiellophyceae</taxon>
        <taxon>Mamiellales</taxon>
        <taxon>Mamiellaceae</taxon>
        <taxon>Mantoniella</taxon>
    </lineage>
</organism>
<dbReference type="EMBL" id="HBFC01006850">
    <property type="protein sequence ID" value="CAD8701168.1"/>
    <property type="molecule type" value="Transcribed_RNA"/>
</dbReference>
<dbReference type="PROSITE" id="PS51352">
    <property type="entry name" value="THIOREDOXIN_2"/>
    <property type="match status" value="1"/>
</dbReference>
<dbReference type="InterPro" id="IPR013766">
    <property type="entry name" value="Thioredoxin_domain"/>
</dbReference>
<dbReference type="PANTHER" id="PTHR47834:SF2">
    <property type="entry name" value="THIOREDOXIN-LIKE PROTEIN CITRX, CHLOROPLASTIC"/>
    <property type="match status" value="1"/>
</dbReference>
<evidence type="ECO:0000313" key="12">
    <source>
        <dbReference type="EMBL" id="CAD8701168.1"/>
    </source>
</evidence>
<reference evidence="12" key="1">
    <citation type="submission" date="2021-01" db="EMBL/GenBank/DDBJ databases">
        <authorList>
            <person name="Corre E."/>
            <person name="Pelletier E."/>
            <person name="Niang G."/>
            <person name="Scheremetjew M."/>
            <person name="Finn R."/>
            <person name="Kale V."/>
            <person name="Holt S."/>
            <person name="Cochrane G."/>
            <person name="Meng A."/>
            <person name="Brown T."/>
            <person name="Cohen L."/>
        </authorList>
    </citation>
    <scope>NUCLEOTIDE SEQUENCE</scope>
    <source>
        <strain evidence="12">SL-175</strain>
    </source>
</reference>
<sequence length="157" mass="16807">MQTQAFACTASTASRVGARARVRAAAPLSTRASRLACAPCRTARLVTRAGAVQKMTKDELEVAMQDRSTPLVIDFFATWCGPCVLLAAELEKVKAELGDTVRIVKVDTDVEAELSTQLQIQGLPTLVFVGTDTSKPALRTEGMLPAEMVKSIIANEL</sequence>
<keyword evidence="7" id="KW-0560">Oxidoreductase</keyword>
<dbReference type="Pfam" id="PF00085">
    <property type="entry name" value="Thioredoxin"/>
    <property type="match status" value="1"/>
</dbReference>
<keyword evidence="9" id="KW-0676">Redox-active center</keyword>
<keyword evidence="4" id="KW-0934">Plastid</keyword>
<dbReference type="PROSITE" id="PS00194">
    <property type="entry name" value="THIOREDOXIN_1"/>
    <property type="match status" value="1"/>
</dbReference>
<keyword evidence="8" id="KW-1015">Disulfide bond</keyword>
<comment type="similarity">
    <text evidence="10">Belongs to the thioredoxin family. Plant CITRX-type subfamily.</text>
</comment>
<dbReference type="GO" id="GO:0015035">
    <property type="term" value="F:protein-disulfide reductase activity"/>
    <property type="evidence" value="ECO:0007669"/>
    <property type="project" value="InterPro"/>
</dbReference>
<evidence type="ECO:0000256" key="4">
    <source>
        <dbReference type="ARBA" id="ARBA00022640"/>
    </source>
</evidence>
<name>A0A7S0SA86_9CHLO</name>
<dbReference type="Gene3D" id="3.40.30.10">
    <property type="entry name" value="Glutaredoxin"/>
    <property type="match status" value="1"/>
</dbReference>
<evidence type="ECO:0000256" key="9">
    <source>
        <dbReference type="ARBA" id="ARBA00023284"/>
    </source>
</evidence>
<protein>
    <recommendedName>
        <fullName evidence="11">Thioredoxin domain-containing protein</fullName>
    </recommendedName>
</protein>
<evidence type="ECO:0000256" key="8">
    <source>
        <dbReference type="ARBA" id="ARBA00023157"/>
    </source>
</evidence>
<dbReference type="AlphaFoldDB" id="A0A7S0SA86"/>
<evidence type="ECO:0000256" key="2">
    <source>
        <dbReference type="ARBA" id="ARBA00022448"/>
    </source>
</evidence>
<evidence type="ECO:0000256" key="3">
    <source>
        <dbReference type="ARBA" id="ARBA00022528"/>
    </source>
</evidence>
<gene>
    <name evidence="12" type="ORF">MANT1106_LOCUS3850</name>
</gene>
<dbReference type="InterPro" id="IPR036249">
    <property type="entry name" value="Thioredoxin-like_sf"/>
</dbReference>
<dbReference type="InterPro" id="IPR017937">
    <property type="entry name" value="Thioredoxin_CS"/>
</dbReference>
<proteinExistence type="inferred from homology"/>
<keyword evidence="6" id="KW-0249">Electron transport</keyword>
<feature type="domain" description="Thioredoxin" evidence="11">
    <location>
        <begin position="32"/>
        <end position="157"/>
    </location>
</feature>
<evidence type="ECO:0000256" key="5">
    <source>
        <dbReference type="ARBA" id="ARBA00022946"/>
    </source>
</evidence>
<evidence type="ECO:0000256" key="10">
    <source>
        <dbReference type="ARBA" id="ARBA00024039"/>
    </source>
</evidence>
<dbReference type="GO" id="GO:0045454">
    <property type="term" value="P:cell redox homeostasis"/>
    <property type="evidence" value="ECO:0007669"/>
    <property type="project" value="InterPro"/>
</dbReference>
<keyword evidence="5" id="KW-0809">Transit peptide</keyword>
<accession>A0A7S0SA86</accession>
<keyword evidence="3" id="KW-0150">Chloroplast</keyword>
<dbReference type="CDD" id="cd02947">
    <property type="entry name" value="TRX_family"/>
    <property type="match status" value="1"/>
</dbReference>